<sequence length="150" mass="17757">MYKGIFRNSELKTINESQSYWIISNEHGDNYYDLRDNIRPKYVVITEIKSPYHVCGADEDGYFGFGQPYKVYFLDEIPNDIYTTRYCYDGKAFTKFIDVEQWRYNELYWLKDQINDIEDVGGNASHLREYRQAVKSYSGDGVNPMPPIRP</sequence>
<gene>
    <name evidence="1" type="ORF">HYN51_05305</name>
</gene>
<organism evidence="1 2">
    <name type="scientific">Limnobaculum parvum</name>
    <dbReference type="NCBI Taxonomy" id="2172103"/>
    <lineage>
        <taxon>Bacteria</taxon>
        <taxon>Pseudomonadati</taxon>
        <taxon>Pseudomonadota</taxon>
        <taxon>Gammaproteobacteria</taxon>
        <taxon>Enterobacterales</taxon>
        <taxon>Budviciaceae</taxon>
        <taxon>Limnobaculum</taxon>
    </lineage>
</organism>
<evidence type="ECO:0000313" key="1">
    <source>
        <dbReference type="EMBL" id="AWH88027.1"/>
    </source>
</evidence>
<dbReference type="Proteomes" id="UP000244908">
    <property type="component" value="Chromosome"/>
</dbReference>
<name>A0A2Y9TWD6_9GAMM</name>
<keyword evidence="2" id="KW-1185">Reference proteome</keyword>
<evidence type="ECO:0000313" key="2">
    <source>
        <dbReference type="Proteomes" id="UP000244908"/>
    </source>
</evidence>
<protein>
    <submittedName>
        <fullName evidence="1">Uncharacterized protein</fullName>
    </submittedName>
</protein>
<dbReference type="AlphaFoldDB" id="A0A2Y9TWD6"/>
<dbReference type="EMBL" id="CP029185">
    <property type="protein sequence ID" value="AWH88027.1"/>
    <property type="molecule type" value="Genomic_DNA"/>
</dbReference>
<dbReference type="KEGG" id="lpv:HYN51_05305"/>
<dbReference type="OrthoDB" id="9977307at2"/>
<dbReference type="RefSeq" id="WP_108900102.1">
    <property type="nucleotide sequence ID" value="NZ_CP029185.2"/>
</dbReference>
<reference evidence="1 2" key="1">
    <citation type="journal article" date="2019" name="Int. J. Syst. Evol. Microbiol.">
        <title>Limnobaculum parvum gen. nov., sp. nov., isolated from a freshwater lake.</title>
        <authorList>
            <person name="Baek C."/>
            <person name="Shin S.K."/>
            <person name="Yi H."/>
        </authorList>
    </citation>
    <scope>NUCLEOTIDE SEQUENCE [LARGE SCALE GENOMIC DNA]</scope>
    <source>
        <strain evidence="1 2">HYN0051</strain>
    </source>
</reference>
<accession>A0A2Y9TWD6</accession>
<proteinExistence type="predicted"/>